<protein>
    <submittedName>
        <fullName evidence="3">Uncharacterized protein</fullName>
    </submittedName>
</protein>
<evidence type="ECO:0000313" key="3">
    <source>
        <dbReference type="RefSeq" id="XP_016936606.1"/>
    </source>
</evidence>
<evidence type="ECO:0000256" key="1">
    <source>
        <dbReference type="SAM" id="MobiDB-lite"/>
    </source>
</evidence>
<keyword evidence="2" id="KW-1185">Reference proteome</keyword>
<dbReference type="AlphaFoldDB" id="A0AB39ZIL5"/>
<feature type="compositionally biased region" description="Polar residues" evidence="1">
    <location>
        <begin position="76"/>
        <end position="87"/>
    </location>
</feature>
<dbReference type="GeneID" id="108014896"/>
<proteinExistence type="predicted"/>
<feature type="region of interest" description="Disordered" evidence="1">
    <location>
        <begin position="51"/>
        <end position="93"/>
    </location>
</feature>
<dbReference type="Proteomes" id="UP001652628">
    <property type="component" value="Chromosome 3"/>
</dbReference>
<gene>
    <name evidence="3" type="primary">LOC108014896</name>
</gene>
<evidence type="ECO:0000313" key="2">
    <source>
        <dbReference type="Proteomes" id="UP001652628"/>
    </source>
</evidence>
<dbReference type="RefSeq" id="XP_016936606.1">
    <property type="nucleotide sequence ID" value="XM_017081117.4"/>
</dbReference>
<name>A0AB39ZIL5_DROSZ</name>
<accession>A0AB39ZIL5</accession>
<reference evidence="3" key="1">
    <citation type="submission" date="2025-08" db="UniProtKB">
        <authorList>
            <consortium name="RefSeq"/>
        </authorList>
    </citation>
    <scope>IDENTIFICATION</scope>
</reference>
<organism evidence="2 3">
    <name type="scientific">Drosophila suzukii</name>
    <name type="common">Spotted-wing drosophila fruit fly</name>
    <dbReference type="NCBI Taxonomy" id="28584"/>
    <lineage>
        <taxon>Eukaryota</taxon>
        <taxon>Metazoa</taxon>
        <taxon>Ecdysozoa</taxon>
        <taxon>Arthropoda</taxon>
        <taxon>Hexapoda</taxon>
        <taxon>Insecta</taxon>
        <taxon>Pterygota</taxon>
        <taxon>Neoptera</taxon>
        <taxon>Endopterygota</taxon>
        <taxon>Diptera</taxon>
        <taxon>Brachycera</taxon>
        <taxon>Muscomorpha</taxon>
        <taxon>Ephydroidea</taxon>
        <taxon>Drosophilidae</taxon>
        <taxon>Drosophila</taxon>
        <taxon>Sophophora</taxon>
    </lineage>
</organism>
<sequence>MTEWFSIKSPGRRGTVISLKRVFIMKYFNLLLSLCLVFMLCSSWVTAFSSLSPPDPTPPTGPYDGDSTGFTGPPTAETTNATPQVSTLYPIYG</sequence>